<dbReference type="InterPro" id="IPR000276">
    <property type="entry name" value="GPCR_Rhodpsn"/>
</dbReference>
<dbReference type="Gene3D" id="1.20.1070.10">
    <property type="entry name" value="Rhodopsin 7-helix transmembrane proteins"/>
    <property type="match status" value="1"/>
</dbReference>
<dbReference type="Proteomes" id="UP000887568">
    <property type="component" value="Unplaced"/>
</dbReference>
<dbReference type="InterPro" id="IPR050569">
    <property type="entry name" value="TAAR"/>
</dbReference>
<organism evidence="12 13">
    <name type="scientific">Patiria miniata</name>
    <name type="common">Bat star</name>
    <name type="synonym">Asterina miniata</name>
    <dbReference type="NCBI Taxonomy" id="46514"/>
    <lineage>
        <taxon>Eukaryota</taxon>
        <taxon>Metazoa</taxon>
        <taxon>Echinodermata</taxon>
        <taxon>Eleutherozoa</taxon>
        <taxon>Asterozoa</taxon>
        <taxon>Asteroidea</taxon>
        <taxon>Valvatacea</taxon>
        <taxon>Valvatida</taxon>
        <taxon>Asterinidae</taxon>
        <taxon>Patiria</taxon>
    </lineage>
</organism>
<keyword evidence="13" id="KW-1185">Reference proteome</keyword>
<feature type="transmembrane region" description="Helical" evidence="10">
    <location>
        <begin position="190"/>
        <end position="213"/>
    </location>
</feature>
<dbReference type="GeneID" id="119720762"/>
<feature type="transmembrane region" description="Helical" evidence="10">
    <location>
        <begin position="284"/>
        <end position="306"/>
    </location>
</feature>
<evidence type="ECO:0000256" key="7">
    <source>
        <dbReference type="ARBA" id="ARBA00023170"/>
    </source>
</evidence>
<dbReference type="PRINTS" id="PR00237">
    <property type="entry name" value="GPCRRHODOPSN"/>
</dbReference>
<dbReference type="EnsemblMetazoa" id="XM_038190596.1">
    <property type="protein sequence ID" value="XP_038046524.1"/>
    <property type="gene ID" value="LOC119720762"/>
</dbReference>
<protein>
    <recommendedName>
        <fullName evidence="11">G-protein coupled receptors family 1 profile domain-containing protein</fullName>
    </recommendedName>
</protein>
<keyword evidence="4 10" id="KW-1133">Transmembrane helix</keyword>
<evidence type="ECO:0000256" key="2">
    <source>
        <dbReference type="ARBA" id="ARBA00022475"/>
    </source>
</evidence>
<feature type="transmembrane region" description="Helical" evidence="10">
    <location>
        <begin position="251"/>
        <end position="272"/>
    </location>
</feature>
<dbReference type="OrthoDB" id="6376512at2759"/>
<comment type="subcellular location">
    <subcellularLocation>
        <location evidence="1">Cell membrane</location>
        <topology evidence="1">Multi-pass membrane protein</topology>
    </subcellularLocation>
</comment>
<evidence type="ECO:0000256" key="5">
    <source>
        <dbReference type="ARBA" id="ARBA00023040"/>
    </source>
</evidence>
<evidence type="ECO:0000256" key="9">
    <source>
        <dbReference type="RuleBase" id="RU000688"/>
    </source>
</evidence>
<keyword evidence="5 9" id="KW-0297">G-protein coupled receptor</keyword>
<keyword evidence="7 9" id="KW-0675">Receptor</keyword>
<feature type="transmembrane region" description="Helical" evidence="10">
    <location>
        <begin position="32"/>
        <end position="52"/>
    </location>
</feature>
<dbReference type="CDD" id="cd00637">
    <property type="entry name" value="7tm_classA_rhodopsin-like"/>
    <property type="match status" value="1"/>
</dbReference>
<dbReference type="PROSITE" id="PS50262">
    <property type="entry name" value="G_PROTEIN_RECEP_F1_2"/>
    <property type="match status" value="1"/>
</dbReference>
<feature type="transmembrane region" description="Helical" evidence="10">
    <location>
        <begin position="145"/>
        <end position="170"/>
    </location>
</feature>
<evidence type="ECO:0000313" key="12">
    <source>
        <dbReference type="EnsemblMetazoa" id="XP_038046524.1"/>
    </source>
</evidence>
<keyword evidence="6 10" id="KW-0472">Membrane</keyword>
<keyword evidence="3 9" id="KW-0812">Transmembrane</keyword>
<accession>A0A913Z402</accession>
<dbReference type="OMA" id="VEWRTSP"/>
<dbReference type="RefSeq" id="XP_038046524.1">
    <property type="nucleotide sequence ID" value="XM_038190596.1"/>
</dbReference>
<dbReference type="Pfam" id="PF00001">
    <property type="entry name" value="7tm_1"/>
    <property type="match status" value="1"/>
</dbReference>
<feature type="transmembrane region" description="Helical" evidence="10">
    <location>
        <begin position="64"/>
        <end position="84"/>
    </location>
</feature>
<evidence type="ECO:0000313" key="13">
    <source>
        <dbReference type="Proteomes" id="UP000887568"/>
    </source>
</evidence>
<evidence type="ECO:0000256" key="8">
    <source>
        <dbReference type="ARBA" id="ARBA00023224"/>
    </source>
</evidence>
<dbReference type="AlphaFoldDB" id="A0A913Z402"/>
<dbReference type="PANTHER" id="PTHR24249">
    <property type="entry name" value="HISTAMINE RECEPTOR-RELATED G-PROTEIN COUPLED RECEPTOR"/>
    <property type="match status" value="1"/>
</dbReference>
<evidence type="ECO:0000259" key="11">
    <source>
        <dbReference type="PROSITE" id="PS50262"/>
    </source>
</evidence>
<dbReference type="GO" id="GO:0005886">
    <property type="term" value="C:plasma membrane"/>
    <property type="evidence" value="ECO:0007669"/>
    <property type="project" value="UniProtKB-SubCell"/>
</dbReference>
<name>A0A913Z402_PATMI</name>
<proteinExistence type="inferred from homology"/>
<evidence type="ECO:0000256" key="10">
    <source>
        <dbReference type="SAM" id="Phobius"/>
    </source>
</evidence>
<dbReference type="PANTHER" id="PTHR24249:SF424">
    <property type="entry name" value="G-PROTEIN COUPLED RECEPTORS FAMILY 1 PROFILE DOMAIN-CONTAINING PROTEIN"/>
    <property type="match status" value="1"/>
</dbReference>
<sequence length="359" mass="40959">MAGTVLIETFMNASTESPGPIYAHWYPEVARIVLVTTSFLTIVANLLVLIVFQYMKALENMTGVFVKSLAVADLGVGVCVFAAVQSQWAEKWPHGTGMWSCKLMGYIMAMMVGGSILSLTCVSIDRYIAVIKPLKYRSIVTKRRARVYAVVVWVFVALIFLPSMFGWGGYVFEEYSDDCKKHFNQSLSMSFYIICILIVPAILISIYCYFHILRACLAQTRQMERLETLFHDGESQQDATSRIYEKMLAKIFLIVIGAFYLSWIPFVIKKIIELAIDVSIHPAVSFFTAWLGFLNSFLNCIIYIICHRSFREGLHLLLKAMWQGITSVCKISKDRCFSQRRERSQSQVMQLREFSTTEC</sequence>
<reference evidence="12" key="1">
    <citation type="submission" date="2022-11" db="UniProtKB">
        <authorList>
            <consortium name="EnsemblMetazoa"/>
        </authorList>
    </citation>
    <scope>IDENTIFICATION</scope>
</reference>
<feature type="transmembrane region" description="Helical" evidence="10">
    <location>
        <begin position="104"/>
        <end position="124"/>
    </location>
</feature>
<evidence type="ECO:0000256" key="4">
    <source>
        <dbReference type="ARBA" id="ARBA00022989"/>
    </source>
</evidence>
<evidence type="ECO:0000256" key="1">
    <source>
        <dbReference type="ARBA" id="ARBA00004651"/>
    </source>
</evidence>
<keyword evidence="8 9" id="KW-0807">Transducer</keyword>
<keyword evidence="2" id="KW-1003">Cell membrane</keyword>
<dbReference type="SUPFAM" id="SSF81321">
    <property type="entry name" value="Family A G protein-coupled receptor-like"/>
    <property type="match status" value="1"/>
</dbReference>
<dbReference type="InterPro" id="IPR017452">
    <property type="entry name" value="GPCR_Rhodpsn_7TM"/>
</dbReference>
<evidence type="ECO:0000256" key="6">
    <source>
        <dbReference type="ARBA" id="ARBA00023136"/>
    </source>
</evidence>
<dbReference type="GO" id="GO:0004930">
    <property type="term" value="F:G protein-coupled receptor activity"/>
    <property type="evidence" value="ECO:0007669"/>
    <property type="project" value="UniProtKB-KW"/>
</dbReference>
<dbReference type="PROSITE" id="PS00237">
    <property type="entry name" value="G_PROTEIN_RECEP_F1_1"/>
    <property type="match status" value="1"/>
</dbReference>
<comment type="similarity">
    <text evidence="9">Belongs to the G-protein coupled receptor 1 family.</text>
</comment>
<evidence type="ECO:0000256" key="3">
    <source>
        <dbReference type="ARBA" id="ARBA00022692"/>
    </source>
</evidence>
<feature type="domain" description="G-protein coupled receptors family 1 profile" evidence="11">
    <location>
        <begin position="44"/>
        <end position="303"/>
    </location>
</feature>